<dbReference type="InterPro" id="IPR049560">
    <property type="entry name" value="MeTrfase_RsmB-F_NOP2_cat"/>
</dbReference>
<dbReference type="Pfam" id="PF01189">
    <property type="entry name" value="Methyltr_RsmB-F"/>
    <property type="match status" value="1"/>
</dbReference>
<keyword evidence="2 5" id="KW-0808">Transferase</keyword>
<accession>A0A2M7TM06</accession>
<dbReference type="PROSITE" id="PS51686">
    <property type="entry name" value="SAM_MT_RSMB_NOP"/>
    <property type="match status" value="1"/>
</dbReference>
<dbReference type="InterPro" id="IPR001678">
    <property type="entry name" value="MeTrfase_RsmB-F_NOP2_dom"/>
</dbReference>
<evidence type="ECO:0000313" key="7">
    <source>
        <dbReference type="EMBL" id="PIZ48214.1"/>
    </source>
</evidence>
<evidence type="ECO:0000256" key="3">
    <source>
        <dbReference type="ARBA" id="ARBA00022691"/>
    </source>
</evidence>
<comment type="caution">
    <text evidence="5">Lacks conserved residue(s) required for the propagation of feature annotation.</text>
</comment>
<protein>
    <recommendedName>
        <fullName evidence="6">SAM-dependent MTase RsmB/NOP-type domain-containing protein</fullName>
    </recommendedName>
</protein>
<keyword evidence="3 5" id="KW-0949">S-adenosyl-L-methionine</keyword>
<feature type="active site" description="Nucleophile" evidence="5">
    <location>
        <position position="5"/>
    </location>
</feature>
<sequence>MTTTCALLPTENEWVVSEILKDNQNITLSSWRLTELPGQQGITSVNLGFDVSKVRRVLPSLKENLDPMFVAVFEKQ</sequence>
<keyword evidence="4 5" id="KW-0694">RNA-binding</keyword>
<dbReference type="GO" id="GO:0008168">
    <property type="term" value="F:methyltransferase activity"/>
    <property type="evidence" value="ECO:0007669"/>
    <property type="project" value="UniProtKB-KW"/>
</dbReference>
<gene>
    <name evidence="7" type="ORF">COY32_00325</name>
</gene>
<dbReference type="SUPFAM" id="SSF53335">
    <property type="entry name" value="S-adenosyl-L-methionine-dependent methyltransferases"/>
    <property type="match status" value="1"/>
</dbReference>
<dbReference type="GO" id="GO:0032259">
    <property type="term" value="P:methylation"/>
    <property type="evidence" value="ECO:0007669"/>
    <property type="project" value="UniProtKB-KW"/>
</dbReference>
<evidence type="ECO:0000259" key="6">
    <source>
        <dbReference type="PROSITE" id="PS51686"/>
    </source>
</evidence>
<dbReference type="Gene3D" id="3.40.50.150">
    <property type="entry name" value="Vaccinia Virus protein VP39"/>
    <property type="match status" value="1"/>
</dbReference>
<evidence type="ECO:0000256" key="2">
    <source>
        <dbReference type="ARBA" id="ARBA00022679"/>
    </source>
</evidence>
<dbReference type="EMBL" id="PFNL01000006">
    <property type="protein sequence ID" value="PIZ48214.1"/>
    <property type="molecule type" value="Genomic_DNA"/>
</dbReference>
<evidence type="ECO:0000256" key="1">
    <source>
        <dbReference type="ARBA" id="ARBA00022603"/>
    </source>
</evidence>
<keyword evidence="1 5" id="KW-0489">Methyltransferase</keyword>
<evidence type="ECO:0000256" key="4">
    <source>
        <dbReference type="ARBA" id="ARBA00022884"/>
    </source>
</evidence>
<dbReference type="InterPro" id="IPR029063">
    <property type="entry name" value="SAM-dependent_MTases_sf"/>
</dbReference>
<dbReference type="GO" id="GO:0003723">
    <property type="term" value="F:RNA binding"/>
    <property type="evidence" value="ECO:0007669"/>
    <property type="project" value="UniProtKB-UniRule"/>
</dbReference>
<name>A0A2M7TM06_UNCKA</name>
<reference evidence="8" key="1">
    <citation type="submission" date="2017-09" db="EMBL/GenBank/DDBJ databases">
        <title>Depth-based differentiation of microbial function through sediment-hosted aquifers and enrichment of novel symbionts in the deep terrestrial subsurface.</title>
        <authorList>
            <person name="Probst A.J."/>
            <person name="Ladd B."/>
            <person name="Jarett J.K."/>
            <person name="Geller-Mcgrath D.E."/>
            <person name="Sieber C.M.K."/>
            <person name="Emerson J.B."/>
            <person name="Anantharaman K."/>
            <person name="Thomas B.C."/>
            <person name="Malmstrom R."/>
            <person name="Stieglmeier M."/>
            <person name="Klingl A."/>
            <person name="Woyke T."/>
            <person name="Ryan C.M."/>
            <person name="Banfield J.F."/>
        </authorList>
    </citation>
    <scope>NUCLEOTIDE SEQUENCE [LARGE SCALE GENOMIC DNA]</scope>
</reference>
<evidence type="ECO:0000256" key="5">
    <source>
        <dbReference type="PROSITE-ProRule" id="PRU01023"/>
    </source>
</evidence>
<dbReference type="Proteomes" id="UP000228920">
    <property type="component" value="Unassembled WGS sequence"/>
</dbReference>
<dbReference type="AlphaFoldDB" id="A0A2M7TM06"/>
<evidence type="ECO:0000313" key="8">
    <source>
        <dbReference type="Proteomes" id="UP000228920"/>
    </source>
</evidence>
<comment type="caution">
    <text evidence="7">The sequence shown here is derived from an EMBL/GenBank/DDBJ whole genome shotgun (WGS) entry which is preliminary data.</text>
</comment>
<comment type="similarity">
    <text evidence="5">Belongs to the class I-like SAM-binding methyltransferase superfamily. RsmB/NOP family.</text>
</comment>
<proteinExistence type="inferred from homology"/>
<feature type="domain" description="SAM-dependent MTase RsmB/NOP-type" evidence="6">
    <location>
        <begin position="1"/>
        <end position="76"/>
    </location>
</feature>
<organism evidence="7 8">
    <name type="scientific">candidate division WWE3 bacterium CG_4_10_14_0_2_um_filter_41_14</name>
    <dbReference type="NCBI Taxonomy" id="1975072"/>
    <lineage>
        <taxon>Bacteria</taxon>
        <taxon>Katanobacteria</taxon>
    </lineage>
</organism>